<evidence type="ECO:0000313" key="2">
    <source>
        <dbReference type="Proteomes" id="UP000054324"/>
    </source>
</evidence>
<organism evidence="1 2">
    <name type="scientific">Opisthorchis viverrini</name>
    <name type="common">Southeast Asian liver fluke</name>
    <dbReference type="NCBI Taxonomy" id="6198"/>
    <lineage>
        <taxon>Eukaryota</taxon>
        <taxon>Metazoa</taxon>
        <taxon>Spiralia</taxon>
        <taxon>Lophotrochozoa</taxon>
        <taxon>Platyhelminthes</taxon>
        <taxon>Trematoda</taxon>
        <taxon>Digenea</taxon>
        <taxon>Opisthorchiida</taxon>
        <taxon>Opisthorchiata</taxon>
        <taxon>Opisthorchiidae</taxon>
        <taxon>Opisthorchis</taxon>
    </lineage>
</organism>
<dbReference type="GeneID" id="20315749"/>
<name>A0A074ZY06_OPIVI</name>
<accession>A0A074ZY06</accession>
<gene>
    <name evidence="1" type="ORF">T265_01561</name>
</gene>
<evidence type="ECO:0000313" key="1">
    <source>
        <dbReference type="EMBL" id="KER32333.1"/>
    </source>
</evidence>
<dbReference type="RefSeq" id="XP_009163884.1">
    <property type="nucleotide sequence ID" value="XM_009165620.1"/>
</dbReference>
<dbReference type="AlphaFoldDB" id="A0A074ZY06"/>
<reference evidence="1 2" key="1">
    <citation type="submission" date="2013-11" db="EMBL/GenBank/DDBJ databases">
        <title>Opisthorchis viverrini - life in the bile duct.</title>
        <authorList>
            <person name="Young N.D."/>
            <person name="Nagarajan N."/>
            <person name="Lin S.J."/>
            <person name="Korhonen P.K."/>
            <person name="Jex A.R."/>
            <person name="Hall R.S."/>
            <person name="Safavi-Hemami H."/>
            <person name="Kaewkong W."/>
            <person name="Bertrand D."/>
            <person name="Gao S."/>
            <person name="Seet Q."/>
            <person name="Wongkham S."/>
            <person name="Teh B.T."/>
            <person name="Wongkham C."/>
            <person name="Intapan P.M."/>
            <person name="Maleewong W."/>
            <person name="Yang X."/>
            <person name="Hu M."/>
            <person name="Wang Z."/>
            <person name="Hofmann A."/>
            <person name="Sternberg P.W."/>
            <person name="Tan P."/>
            <person name="Wang J."/>
            <person name="Gasser R.B."/>
        </authorList>
    </citation>
    <scope>NUCLEOTIDE SEQUENCE [LARGE SCALE GENOMIC DNA]</scope>
</reference>
<dbReference type="CTD" id="20315749"/>
<proteinExistence type="predicted"/>
<dbReference type="KEGG" id="ovi:T265_01561"/>
<dbReference type="Proteomes" id="UP000054324">
    <property type="component" value="Unassembled WGS sequence"/>
</dbReference>
<dbReference type="EMBL" id="KL596635">
    <property type="protein sequence ID" value="KER32333.1"/>
    <property type="molecule type" value="Genomic_DNA"/>
</dbReference>
<sequence length="171" mass="19575">MVCSELKKLNGYGTREGAKEEQNRTVALVAVEDAGFPCEHYIAGTTRSATSQDNETVRLIHCTKQSFLYILPTYTINAIQHDPRSEYKKMGQGMVQETLDRTVQSQLMRRFEVELNEPTKRTRAQASSLQYWPHGGLQKETRPIYVNRMQLTRLRRPRPEGDTILSATENA</sequence>
<protein>
    <submittedName>
        <fullName evidence="1">Uncharacterized protein</fullName>
    </submittedName>
</protein>
<keyword evidence="2" id="KW-1185">Reference proteome</keyword>